<gene>
    <name evidence="3" type="ordered locus">Bathy11g00020</name>
</gene>
<evidence type="ECO:0000313" key="4">
    <source>
        <dbReference type="Proteomes" id="UP000198341"/>
    </source>
</evidence>
<dbReference type="RefSeq" id="XP_007510242.1">
    <property type="nucleotide sequence ID" value="XM_007510180.1"/>
</dbReference>
<accession>K8EK32</accession>
<keyword evidence="1" id="KW-0560">Oxidoreductase</keyword>
<name>K8EK32_9CHLO</name>
<evidence type="ECO:0000256" key="1">
    <source>
        <dbReference type="ARBA" id="ARBA00023002"/>
    </source>
</evidence>
<dbReference type="InterPro" id="IPR050791">
    <property type="entry name" value="Aldo-Keto_reductase"/>
</dbReference>
<dbReference type="CDD" id="cd19093">
    <property type="entry name" value="AKR_AtPLR-like"/>
    <property type="match status" value="1"/>
</dbReference>
<dbReference type="InterPro" id="IPR020471">
    <property type="entry name" value="AKR"/>
</dbReference>
<evidence type="ECO:0000313" key="3">
    <source>
        <dbReference type="EMBL" id="CCO18587.1"/>
    </source>
</evidence>
<dbReference type="SUPFAM" id="SSF51430">
    <property type="entry name" value="NAD(P)-linked oxidoreductase"/>
    <property type="match status" value="1"/>
</dbReference>
<dbReference type="Gene3D" id="3.20.20.100">
    <property type="entry name" value="NADP-dependent oxidoreductase domain"/>
    <property type="match status" value="1"/>
</dbReference>
<proteinExistence type="predicted"/>
<dbReference type="GO" id="GO:0016491">
    <property type="term" value="F:oxidoreductase activity"/>
    <property type="evidence" value="ECO:0007669"/>
    <property type="project" value="UniProtKB-KW"/>
</dbReference>
<dbReference type="PANTHER" id="PTHR43625:SF5">
    <property type="entry name" value="PYRIDOXAL REDUCTASE, CHLOROPLASTIC"/>
    <property type="match status" value="1"/>
</dbReference>
<dbReference type="Proteomes" id="UP000198341">
    <property type="component" value="Chromosome 11"/>
</dbReference>
<dbReference type="eggNOG" id="KOG1575">
    <property type="taxonomic scope" value="Eukaryota"/>
</dbReference>
<keyword evidence="4" id="KW-1185">Reference proteome</keyword>
<dbReference type="InterPro" id="IPR023210">
    <property type="entry name" value="NADP_OxRdtase_dom"/>
</dbReference>
<dbReference type="InterPro" id="IPR036812">
    <property type="entry name" value="NAD(P)_OxRdtase_dom_sf"/>
</dbReference>
<dbReference type="AlphaFoldDB" id="K8EK32"/>
<sequence length="393" mass="43077">MSRIVSPTCSSSFRRGANVCASTNVPETNNNNKKKKLPTPQKRRDVLIGLSGASLLSHAPYSLSSIEQQQQQPLTDIGELGLGCWSWGNSFVWGYEESMDDELQRVFNLAVDRGVRLFDSADSYGKDGRSEQLLGKFIREYPGDDAKKNDIILATKFAPYPWRVTSSSFVNAAKESAKRFGKEKIDLGQLHWSTGNYQPLQEGALWSGIADAYEEGIIGAVGLSNYGPRQLQKIHKYMSSRGVKISTLQVQYHLLSRFPELNGTKETCDELGIKLIAYSPLALGLLTGKYSVENPPPGLRGQAYKGVLPPLPTLLEIMREVGDAHGGKSLPQVALNWCMCKDTVPIPGAKNVRQLEDNLGALGWRLSAAEVAELDKAAEKVGVSTSQNIFQTA</sequence>
<feature type="domain" description="NADP-dependent oxidoreductase" evidence="2">
    <location>
        <begin position="79"/>
        <end position="378"/>
    </location>
</feature>
<dbReference type="GO" id="GO:0005737">
    <property type="term" value="C:cytoplasm"/>
    <property type="evidence" value="ECO:0007669"/>
    <property type="project" value="TreeGrafter"/>
</dbReference>
<dbReference type="OrthoDB" id="2310150at2759"/>
<dbReference type="PRINTS" id="PR00069">
    <property type="entry name" value="ALDKETRDTASE"/>
</dbReference>
<dbReference type="Pfam" id="PF00248">
    <property type="entry name" value="Aldo_ket_red"/>
    <property type="match status" value="1"/>
</dbReference>
<dbReference type="GeneID" id="19012695"/>
<dbReference type="EMBL" id="FO082268">
    <property type="protein sequence ID" value="CCO18587.1"/>
    <property type="molecule type" value="Genomic_DNA"/>
</dbReference>
<organism evidence="3 4">
    <name type="scientific">Bathycoccus prasinos</name>
    <dbReference type="NCBI Taxonomy" id="41875"/>
    <lineage>
        <taxon>Eukaryota</taxon>
        <taxon>Viridiplantae</taxon>
        <taxon>Chlorophyta</taxon>
        <taxon>Mamiellophyceae</taxon>
        <taxon>Mamiellales</taxon>
        <taxon>Bathycoccaceae</taxon>
        <taxon>Bathycoccus</taxon>
    </lineage>
</organism>
<dbReference type="KEGG" id="bpg:Bathy11g00020"/>
<evidence type="ECO:0000259" key="2">
    <source>
        <dbReference type="Pfam" id="PF00248"/>
    </source>
</evidence>
<protein>
    <submittedName>
        <fullName evidence="3">Aldo/keto reductase</fullName>
    </submittedName>
</protein>
<reference evidence="3 4" key="1">
    <citation type="submission" date="2011-10" db="EMBL/GenBank/DDBJ databases">
        <authorList>
            <person name="Genoscope - CEA"/>
        </authorList>
    </citation>
    <scope>NUCLEOTIDE SEQUENCE [LARGE SCALE GENOMIC DNA]</scope>
    <source>
        <strain evidence="3 4">RCC 1105</strain>
    </source>
</reference>
<dbReference type="STRING" id="41875.K8EK32"/>
<dbReference type="PANTHER" id="PTHR43625">
    <property type="entry name" value="AFLATOXIN B1 ALDEHYDE REDUCTASE"/>
    <property type="match status" value="1"/>
</dbReference>